<name>A0A8H5EXB1_9AGAR</name>
<gene>
    <name evidence="4" type="ORF">D9619_007007</name>
</gene>
<comment type="caution">
    <text evidence="4">The sequence shown here is derived from an EMBL/GenBank/DDBJ whole genome shotgun (WGS) entry which is preliminary data.</text>
</comment>
<evidence type="ECO:0000313" key="5">
    <source>
        <dbReference type="Proteomes" id="UP000567179"/>
    </source>
</evidence>
<protein>
    <recommendedName>
        <fullName evidence="3">SET domain-containing protein</fullName>
    </recommendedName>
</protein>
<dbReference type="InterPro" id="IPR053185">
    <property type="entry name" value="SET_domain_protein"/>
</dbReference>
<dbReference type="CDD" id="cd20071">
    <property type="entry name" value="SET_SMYD"/>
    <property type="match status" value="1"/>
</dbReference>
<dbReference type="EMBL" id="JAACJJ010000043">
    <property type="protein sequence ID" value="KAF5315448.1"/>
    <property type="molecule type" value="Genomic_DNA"/>
</dbReference>
<dbReference type="PANTHER" id="PTHR47332">
    <property type="entry name" value="SET DOMAIN-CONTAINING PROTEIN 5"/>
    <property type="match status" value="1"/>
</dbReference>
<evidence type="ECO:0000313" key="4">
    <source>
        <dbReference type="EMBL" id="KAF5315448.1"/>
    </source>
</evidence>
<reference evidence="4 5" key="1">
    <citation type="journal article" date="2020" name="ISME J.">
        <title>Uncovering the hidden diversity of litter-decomposition mechanisms in mushroom-forming fungi.</title>
        <authorList>
            <person name="Floudas D."/>
            <person name="Bentzer J."/>
            <person name="Ahren D."/>
            <person name="Johansson T."/>
            <person name="Persson P."/>
            <person name="Tunlid A."/>
        </authorList>
    </citation>
    <scope>NUCLEOTIDE SEQUENCE [LARGE SCALE GENOMIC DNA]</scope>
    <source>
        <strain evidence="4 5">CBS 101986</strain>
    </source>
</reference>
<dbReference type="InterPro" id="IPR046341">
    <property type="entry name" value="SET_dom_sf"/>
</dbReference>
<keyword evidence="2" id="KW-0472">Membrane</keyword>
<dbReference type="SMART" id="SM00317">
    <property type="entry name" value="SET"/>
    <property type="match status" value="1"/>
</dbReference>
<dbReference type="Proteomes" id="UP000567179">
    <property type="component" value="Unassembled WGS sequence"/>
</dbReference>
<evidence type="ECO:0000256" key="1">
    <source>
        <dbReference type="SAM" id="MobiDB-lite"/>
    </source>
</evidence>
<feature type="domain" description="SET" evidence="3">
    <location>
        <begin position="72"/>
        <end position="221"/>
    </location>
</feature>
<dbReference type="InterPro" id="IPR001214">
    <property type="entry name" value="SET_dom"/>
</dbReference>
<dbReference type="AlphaFoldDB" id="A0A8H5EXB1"/>
<dbReference type="Gene3D" id="2.170.270.10">
    <property type="entry name" value="SET domain"/>
    <property type="match status" value="1"/>
</dbReference>
<accession>A0A8H5EXB1</accession>
<keyword evidence="2" id="KW-0812">Transmembrane</keyword>
<dbReference type="OrthoDB" id="265717at2759"/>
<dbReference type="PANTHER" id="PTHR47332:SF4">
    <property type="entry name" value="SET DOMAIN-CONTAINING PROTEIN 5"/>
    <property type="match status" value="1"/>
</dbReference>
<dbReference type="Pfam" id="PF00856">
    <property type="entry name" value="SET"/>
    <property type="match status" value="1"/>
</dbReference>
<dbReference type="InterPro" id="IPR011990">
    <property type="entry name" value="TPR-like_helical_dom_sf"/>
</dbReference>
<evidence type="ECO:0000259" key="3">
    <source>
        <dbReference type="PROSITE" id="PS50280"/>
    </source>
</evidence>
<sequence length="379" mass="42239">MARRQLKFAKSQPTPNKKRRQTAQPFTSSWQFFAICVAIAASVLYLYTSKQPRRTKQSAAPPEYDFAATDSSIFTVVDIPGKGKGVVAVRDIKQGEVILRERPLFTVPRNINASPSTYIANQLNKLHDIARASFLNLSYVNFPAHLDPDSSPDEVALAIFQTNAVMAGEGIVGIFPRMARLNHGCSSAFNVVYNWRDEGAFLIVHALKDIAKGQELLTTYTDSKRPRHERRAYLKEQYGFTCTCSVCSLPDALSQASDARLSMISSLYNSFARWGKGDNDPEGIDGIRAVGYVREIWDIEDEEGYWSERGQLASDAAWVAAAHSDASATQAWARKAIEWYSYEIGADAPQVRALRKIAKNPEKHQAWETRAKLEVGGPR</sequence>
<dbReference type="SUPFAM" id="SSF82199">
    <property type="entry name" value="SET domain"/>
    <property type="match status" value="1"/>
</dbReference>
<proteinExistence type="predicted"/>
<keyword evidence="5" id="KW-1185">Reference proteome</keyword>
<dbReference type="Gene3D" id="1.25.40.10">
    <property type="entry name" value="Tetratricopeptide repeat domain"/>
    <property type="match status" value="1"/>
</dbReference>
<organism evidence="4 5">
    <name type="scientific">Psilocybe cf. subviscida</name>
    <dbReference type="NCBI Taxonomy" id="2480587"/>
    <lineage>
        <taxon>Eukaryota</taxon>
        <taxon>Fungi</taxon>
        <taxon>Dikarya</taxon>
        <taxon>Basidiomycota</taxon>
        <taxon>Agaricomycotina</taxon>
        <taxon>Agaricomycetes</taxon>
        <taxon>Agaricomycetidae</taxon>
        <taxon>Agaricales</taxon>
        <taxon>Agaricineae</taxon>
        <taxon>Strophariaceae</taxon>
        <taxon>Psilocybe</taxon>
    </lineage>
</organism>
<keyword evidence="2" id="KW-1133">Transmembrane helix</keyword>
<feature type="region of interest" description="Disordered" evidence="1">
    <location>
        <begin position="1"/>
        <end position="23"/>
    </location>
</feature>
<evidence type="ECO:0000256" key="2">
    <source>
        <dbReference type="SAM" id="Phobius"/>
    </source>
</evidence>
<dbReference type="PROSITE" id="PS50280">
    <property type="entry name" value="SET"/>
    <property type="match status" value="1"/>
</dbReference>
<feature type="transmembrane region" description="Helical" evidence="2">
    <location>
        <begin position="30"/>
        <end position="48"/>
    </location>
</feature>